<organism evidence="1">
    <name type="scientific">uncultured bacterium</name>
    <name type="common">gcode 4</name>
    <dbReference type="NCBI Taxonomy" id="1234023"/>
    <lineage>
        <taxon>Bacteria</taxon>
        <taxon>environmental samples</taxon>
    </lineage>
</organism>
<dbReference type="EMBL" id="AMFJ01000659">
    <property type="protein sequence ID" value="EKE26796.1"/>
    <property type="molecule type" value="Genomic_DNA"/>
</dbReference>
<protein>
    <submittedName>
        <fullName evidence="1">Uncharacterized protein</fullName>
    </submittedName>
</protein>
<name>K2F6R8_9BACT</name>
<reference evidence="1" key="1">
    <citation type="journal article" date="2012" name="Science">
        <title>Fermentation, hydrogen, and sulfur metabolism in multiple uncultivated bacterial phyla.</title>
        <authorList>
            <person name="Wrighton K.C."/>
            <person name="Thomas B.C."/>
            <person name="Sharon I."/>
            <person name="Miller C.S."/>
            <person name="Castelle C.J."/>
            <person name="VerBerkmoes N.C."/>
            <person name="Wilkins M.J."/>
            <person name="Hettich R.L."/>
            <person name="Lipton M.S."/>
            <person name="Williams K.H."/>
            <person name="Long P.E."/>
            <person name="Banfield J.F."/>
        </authorList>
    </citation>
    <scope>NUCLEOTIDE SEQUENCE [LARGE SCALE GENOMIC DNA]</scope>
</reference>
<proteinExistence type="predicted"/>
<accession>K2F6R8</accession>
<comment type="caution">
    <text evidence="1">The sequence shown here is derived from an EMBL/GenBank/DDBJ whole genome shotgun (WGS) entry which is preliminary data.</text>
</comment>
<sequence length="64" mass="8149">MAIRKKYWSAVNFYVTEWQKKKIEYILEQKWQNLTDFLRWHIQTTIEKYEDKNWVINIYQTYIA</sequence>
<gene>
    <name evidence="1" type="ORF">ACD_4C00143G0011</name>
</gene>
<evidence type="ECO:0000313" key="1">
    <source>
        <dbReference type="EMBL" id="EKE26796.1"/>
    </source>
</evidence>
<dbReference type="AlphaFoldDB" id="K2F6R8"/>